<dbReference type="Gene3D" id="1.10.472.10">
    <property type="entry name" value="Cyclin-like"/>
    <property type="match status" value="2"/>
</dbReference>
<dbReference type="SMART" id="SM01332">
    <property type="entry name" value="Cyclin_C"/>
    <property type="match status" value="1"/>
</dbReference>
<dbReference type="GO" id="GO:0006357">
    <property type="term" value="P:regulation of transcription by RNA polymerase II"/>
    <property type="evidence" value="ECO:0007669"/>
    <property type="project" value="InterPro"/>
</dbReference>
<dbReference type="FunFam" id="1.10.472.10:FF:000016">
    <property type="entry name" value="cyclin-L1 isoform X1"/>
    <property type="match status" value="1"/>
</dbReference>
<dbReference type="InterPro" id="IPR043198">
    <property type="entry name" value="Cyclin/Ssn8"/>
</dbReference>
<dbReference type="InterPro" id="IPR013763">
    <property type="entry name" value="Cyclin-like_dom"/>
</dbReference>
<accession>A0A9N9TRV8</accession>
<organism evidence="6 7">
    <name type="scientific">Phyllotreta striolata</name>
    <name type="common">Striped flea beetle</name>
    <name type="synonym">Crioceris striolata</name>
    <dbReference type="NCBI Taxonomy" id="444603"/>
    <lineage>
        <taxon>Eukaryota</taxon>
        <taxon>Metazoa</taxon>
        <taxon>Ecdysozoa</taxon>
        <taxon>Arthropoda</taxon>
        <taxon>Hexapoda</taxon>
        <taxon>Insecta</taxon>
        <taxon>Pterygota</taxon>
        <taxon>Neoptera</taxon>
        <taxon>Endopterygota</taxon>
        <taxon>Coleoptera</taxon>
        <taxon>Polyphaga</taxon>
        <taxon>Cucujiformia</taxon>
        <taxon>Chrysomeloidea</taxon>
        <taxon>Chrysomelidae</taxon>
        <taxon>Galerucinae</taxon>
        <taxon>Alticini</taxon>
        <taxon>Phyllotreta</taxon>
    </lineage>
</organism>
<feature type="domain" description="Cyclin-like" evidence="4">
    <location>
        <begin position="176"/>
        <end position="260"/>
    </location>
</feature>
<feature type="compositionally biased region" description="Basic and acidic residues" evidence="3">
    <location>
        <begin position="402"/>
        <end position="492"/>
    </location>
</feature>
<dbReference type="PIRSF" id="PIRSF036580">
    <property type="entry name" value="Cyclin_L"/>
    <property type="match status" value="1"/>
</dbReference>
<evidence type="ECO:0000256" key="3">
    <source>
        <dbReference type="SAM" id="MobiDB-lite"/>
    </source>
</evidence>
<evidence type="ECO:0000313" key="7">
    <source>
        <dbReference type="Proteomes" id="UP001153712"/>
    </source>
</evidence>
<feature type="compositionally biased region" description="Basic residues" evidence="3">
    <location>
        <begin position="349"/>
        <end position="378"/>
    </location>
</feature>
<dbReference type="Pfam" id="PF02984">
    <property type="entry name" value="Cyclin_C"/>
    <property type="match status" value="1"/>
</dbReference>
<dbReference type="GO" id="GO:0016538">
    <property type="term" value="F:cyclin-dependent protein serine/threonine kinase regulator activity"/>
    <property type="evidence" value="ECO:0007669"/>
    <property type="project" value="InterPro"/>
</dbReference>
<protein>
    <recommendedName>
        <fullName evidence="8">Cyclin-L1</fullName>
    </recommendedName>
</protein>
<name>A0A9N9TRV8_PHYSR</name>
<dbReference type="AlphaFoldDB" id="A0A9N9TRV8"/>
<dbReference type="FunFam" id="1.10.472.10:FF:000031">
    <property type="entry name" value="cyclin-L1-1-like isoform X1"/>
    <property type="match status" value="1"/>
</dbReference>
<evidence type="ECO:0000259" key="5">
    <source>
        <dbReference type="SMART" id="SM01332"/>
    </source>
</evidence>
<dbReference type="EMBL" id="OU900097">
    <property type="protein sequence ID" value="CAG9861129.1"/>
    <property type="molecule type" value="Genomic_DNA"/>
</dbReference>
<dbReference type="InterPro" id="IPR004367">
    <property type="entry name" value="Cyclin_C-dom"/>
</dbReference>
<keyword evidence="1 2" id="KW-0195">Cyclin</keyword>
<evidence type="ECO:0000256" key="1">
    <source>
        <dbReference type="ARBA" id="ARBA00023127"/>
    </source>
</evidence>
<keyword evidence="7" id="KW-1185">Reference proteome</keyword>
<evidence type="ECO:0000259" key="4">
    <source>
        <dbReference type="SMART" id="SM00385"/>
    </source>
</evidence>
<sequence length="492" mass="57761">MGSTKGDSVNSSIKNNSKPYGNVILTLKNQLLPEEKLSPTPSQQDGLGLETEIDLRIYGCELIQTAGILLRLPQVAMATGQVLFQRFYYSKSLVRHPVEHTAMACVCLASKIEEAPRRVRDVMNVFTHIRQVNSNRPIQPVIIDHNYIHLKSLVIKAERRVLKELGFCVHIKHPHKIIVMYLQVLGYHNHQKLMQYSWNYMNDSLRTDVFVRYQPETVACACIYLTARKLKLPLPKNPSWFSIFGASEEEIRDISIRILKLYARPKPNIELLEQKVDELCEKYKTARAKARGSGNNTPNNSSPNQEKITGAHNAWGGFISRSGSHIVPSVNDKHSRSRSRSATHSPENKHRKRSKKHRSRSRSASRNHKKGHKRKSYSRSRSATPPSKLKKRDKRRSSRSPSNDRESKNDRYIDRYDKYEKDRYRDDERDRYAEKDKYDEKKERKDRYEREDKYKDDKYREDKYSRDDRDKYKKSKHRDDEKSESRSKDRRR</sequence>
<reference evidence="6" key="1">
    <citation type="submission" date="2022-01" db="EMBL/GenBank/DDBJ databases">
        <authorList>
            <person name="King R."/>
        </authorList>
    </citation>
    <scope>NUCLEOTIDE SEQUENCE</scope>
</reference>
<dbReference type="PANTHER" id="PTHR10026">
    <property type="entry name" value="CYCLIN"/>
    <property type="match status" value="1"/>
</dbReference>
<dbReference type="Pfam" id="PF00134">
    <property type="entry name" value="Cyclin_N"/>
    <property type="match status" value="1"/>
</dbReference>
<feature type="region of interest" description="Disordered" evidence="3">
    <location>
        <begin position="288"/>
        <end position="492"/>
    </location>
</feature>
<dbReference type="OrthoDB" id="10264655at2759"/>
<feature type="domain" description="Cyclin-like" evidence="4">
    <location>
        <begin position="61"/>
        <end position="163"/>
    </location>
</feature>
<evidence type="ECO:0000256" key="2">
    <source>
        <dbReference type="RuleBase" id="RU000383"/>
    </source>
</evidence>
<evidence type="ECO:0008006" key="8">
    <source>
        <dbReference type="Google" id="ProtNLM"/>
    </source>
</evidence>
<feature type="domain" description="Cyclin C-terminal" evidence="5">
    <location>
        <begin position="172"/>
        <end position="300"/>
    </location>
</feature>
<proteinExistence type="inferred from homology"/>
<comment type="similarity">
    <text evidence="2">Belongs to the cyclin family.</text>
</comment>
<evidence type="ECO:0000313" key="6">
    <source>
        <dbReference type="EMBL" id="CAG9861129.1"/>
    </source>
</evidence>
<dbReference type="InterPro" id="IPR006671">
    <property type="entry name" value="Cyclin_N"/>
</dbReference>
<feature type="compositionally biased region" description="Basic residues" evidence="3">
    <location>
        <begin position="388"/>
        <end position="398"/>
    </location>
</feature>
<dbReference type="Proteomes" id="UP001153712">
    <property type="component" value="Chromosome 4"/>
</dbReference>
<feature type="compositionally biased region" description="Low complexity" evidence="3">
    <location>
        <begin position="292"/>
        <end position="304"/>
    </location>
</feature>
<dbReference type="InterPro" id="IPR036915">
    <property type="entry name" value="Cyclin-like_sf"/>
</dbReference>
<gene>
    <name evidence="6" type="ORF">PHYEVI_LOCUS7472</name>
</gene>
<dbReference type="SUPFAM" id="SSF47954">
    <property type="entry name" value="Cyclin-like"/>
    <property type="match status" value="2"/>
</dbReference>
<dbReference type="SMART" id="SM00385">
    <property type="entry name" value="CYCLIN"/>
    <property type="match status" value="2"/>
</dbReference>